<dbReference type="Proteomes" id="UP000007978">
    <property type="component" value="Chromosome 2"/>
</dbReference>
<dbReference type="KEGG" id="fpu:FPSE_11724"/>
<sequence length="76" mass="8519">MSTGPEKKSYSLPFSLEPKVVEQITLVNKAIERDWASLPPDRCSMPSPLVHGYIVTPVQVSDAHPFSTDTRTYKRS</sequence>
<name>K3V591_FUSPC</name>
<organism evidence="1 2">
    <name type="scientific">Fusarium pseudograminearum (strain CS3096)</name>
    <name type="common">Wheat and barley crown-rot fungus</name>
    <dbReference type="NCBI Taxonomy" id="1028729"/>
    <lineage>
        <taxon>Eukaryota</taxon>
        <taxon>Fungi</taxon>
        <taxon>Dikarya</taxon>
        <taxon>Ascomycota</taxon>
        <taxon>Pezizomycotina</taxon>
        <taxon>Sordariomycetes</taxon>
        <taxon>Hypocreomycetidae</taxon>
        <taxon>Hypocreales</taxon>
        <taxon>Nectriaceae</taxon>
        <taxon>Fusarium</taxon>
    </lineage>
</organism>
<dbReference type="RefSeq" id="XP_009263116.1">
    <property type="nucleotide sequence ID" value="XM_009264841.1"/>
</dbReference>
<accession>K3V591</accession>
<proteinExistence type="predicted"/>
<dbReference type="GeneID" id="20370341"/>
<dbReference type="HOGENOM" id="CLU_2654610_0_0_1"/>
<reference evidence="1 2" key="1">
    <citation type="journal article" date="2012" name="PLoS Pathog.">
        <title>Comparative pathogenomics reveals horizontally acquired novel virulence genes in fungi infecting cereal hosts.</title>
        <authorList>
            <person name="Gardiner D.M."/>
            <person name="McDonald M.C."/>
            <person name="Covarelli L."/>
            <person name="Solomon P.S."/>
            <person name="Rusu A.G."/>
            <person name="Marshall M."/>
            <person name="Kazan K."/>
            <person name="Chakraborty S."/>
            <person name="McDonald B.A."/>
            <person name="Manners J.M."/>
        </authorList>
    </citation>
    <scope>NUCLEOTIDE SEQUENCE [LARGE SCALE GENOMIC DNA]</scope>
    <source>
        <strain evidence="1 2">CS3096</strain>
    </source>
</reference>
<gene>
    <name evidence="1" type="ORF">FPSE_11724</name>
</gene>
<evidence type="ECO:0000313" key="1">
    <source>
        <dbReference type="EMBL" id="EKJ68124.1"/>
    </source>
</evidence>
<evidence type="ECO:0000313" key="2">
    <source>
        <dbReference type="Proteomes" id="UP000007978"/>
    </source>
</evidence>
<dbReference type="AlphaFoldDB" id="K3V591"/>
<keyword evidence="2" id="KW-1185">Reference proteome</keyword>
<protein>
    <submittedName>
        <fullName evidence="1">Uncharacterized protein</fullName>
    </submittedName>
</protein>
<dbReference type="EMBL" id="AFNW01000611">
    <property type="protein sequence ID" value="EKJ68124.1"/>
    <property type="molecule type" value="Genomic_DNA"/>
</dbReference>
<comment type="caution">
    <text evidence="1">The sequence shown here is derived from an EMBL/GenBank/DDBJ whole genome shotgun (WGS) entry which is preliminary data.</text>
</comment>